<sequence>MTEREIPDSVGSGWGECLGWRRTPEPHWYHWGPDCFGFPKRWSCFSLRSTCNARLQQRTKTERGYVRYHVITISPLRQLPAVQFCCCCCCCCICCCISDRLLITHVGALVPPQPRFQFLSLTLSVFLTHI</sequence>
<dbReference type="Proteomes" id="UP000248817">
    <property type="component" value="Unassembled WGS sequence"/>
</dbReference>
<dbReference type="EMBL" id="KZ825574">
    <property type="protein sequence ID" value="PYI27244.1"/>
    <property type="molecule type" value="Genomic_DNA"/>
</dbReference>
<evidence type="ECO:0000313" key="1">
    <source>
        <dbReference type="EMBL" id="PYI27244.1"/>
    </source>
</evidence>
<organism evidence="1 2">
    <name type="scientific">Aspergillus indologenus CBS 114.80</name>
    <dbReference type="NCBI Taxonomy" id="1450541"/>
    <lineage>
        <taxon>Eukaryota</taxon>
        <taxon>Fungi</taxon>
        <taxon>Dikarya</taxon>
        <taxon>Ascomycota</taxon>
        <taxon>Pezizomycotina</taxon>
        <taxon>Eurotiomycetes</taxon>
        <taxon>Eurotiomycetidae</taxon>
        <taxon>Eurotiales</taxon>
        <taxon>Aspergillaceae</taxon>
        <taxon>Aspergillus</taxon>
        <taxon>Aspergillus subgen. Circumdati</taxon>
    </lineage>
</organism>
<reference evidence="1 2" key="1">
    <citation type="submission" date="2018-02" db="EMBL/GenBank/DDBJ databases">
        <title>The genomes of Aspergillus section Nigri reveals drivers in fungal speciation.</title>
        <authorList>
            <consortium name="DOE Joint Genome Institute"/>
            <person name="Vesth T.C."/>
            <person name="Nybo J."/>
            <person name="Theobald S."/>
            <person name="Brandl J."/>
            <person name="Frisvad J.C."/>
            <person name="Nielsen K.F."/>
            <person name="Lyhne E.K."/>
            <person name="Kogle M.E."/>
            <person name="Kuo A."/>
            <person name="Riley R."/>
            <person name="Clum A."/>
            <person name="Nolan M."/>
            <person name="Lipzen A."/>
            <person name="Salamov A."/>
            <person name="Henrissat B."/>
            <person name="Wiebenga A."/>
            <person name="De vries R.P."/>
            <person name="Grigoriev I.V."/>
            <person name="Mortensen U.H."/>
            <person name="Andersen M.R."/>
            <person name="Baker S.E."/>
        </authorList>
    </citation>
    <scope>NUCLEOTIDE SEQUENCE [LARGE SCALE GENOMIC DNA]</scope>
    <source>
        <strain evidence="1 2">CBS 114.80</strain>
    </source>
</reference>
<accession>A0A2V5HYR3</accession>
<name>A0A2V5HYR3_9EURO</name>
<dbReference type="AlphaFoldDB" id="A0A2V5HYR3"/>
<evidence type="ECO:0000313" key="2">
    <source>
        <dbReference type="Proteomes" id="UP000248817"/>
    </source>
</evidence>
<proteinExistence type="predicted"/>
<gene>
    <name evidence="1" type="ORF">BP00DRAFT_30303</name>
</gene>
<protein>
    <submittedName>
        <fullName evidence="1">Uncharacterized protein</fullName>
    </submittedName>
</protein>
<keyword evidence="2" id="KW-1185">Reference proteome</keyword>